<reference evidence="2" key="1">
    <citation type="submission" date="2025-08" db="UniProtKB">
        <authorList>
            <consortium name="RefSeq"/>
        </authorList>
    </citation>
    <scope>IDENTIFICATION</scope>
    <source>
        <tissue evidence="2">Total insect</tissue>
    </source>
</reference>
<accession>A0A6P8YZB0</accession>
<dbReference type="RefSeq" id="XP_034245513.1">
    <property type="nucleotide sequence ID" value="XM_034389622.1"/>
</dbReference>
<sequence>MANRWDEAPPPVPLVPLPDVVEPYVTRNADFENLKASFNRHMLDARWDPAICLKCNRDNLSQAASQRLILAVSRVLEANNVALLVYDVRWHGGKVSNKAGILGEWTVHVLPAYPHRRNSLRYDDCQLYSRLKKYVGTGKFGANIKCVTEAGWGPKSYVPMTRAPTQFELESMLAAPAPTDHVFCYAHRGDVYGHNGFTIRMERGVCPVCQPVW</sequence>
<name>A0A6P8YZB0_THRPL</name>
<proteinExistence type="predicted"/>
<protein>
    <submittedName>
        <fullName evidence="2">Uncharacterized protein LOC117647725</fullName>
    </submittedName>
</protein>
<organism evidence="2">
    <name type="scientific">Thrips palmi</name>
    <name type="common">Melon thrips</name>
    <dbReference type="NCBI Taxonomy" id="161013"/>
    <lineage>
        <taxon>Eukaryota</taxon>
        <taxon>Metazoa</taxon>
        <taxon>Ecdysozoa</taxon>
        <taxon>Arthropoda</taxon>
        <taxon>Hexapoda</taxon>
        <taxon>Insecta</taxon>
        <taxon>Pterygota</taxon>
        <taxon>Neoptera</taxon>
        <taxon>Paraneoptera</taxon>
        <taxon>Thysanoptera</taxon>
        <taxon>Terebrantia</taxon>
        <taxon>Thripoidea</taxon>
        <taxon>Thripidae</taxon>
        <taxon>Thrips</taxon>
    </lineage>
</organism>
<gene>
    <name evidence="2" type="primary">LOC117647725</name>
</gene>
<dbReference type="AlphaFoldDB" id="A0A6P8YZB0"/>
<dbReference type="KEGG" id="tpal:117647725"/>
<keyword evidence="1" id="KW-1185">Reference proteome</keyword>
<dbReference type="Proteomes" id="UP000515158">
    <property type="component" value="Unplaced"/>
</dbReference>
<evidence type="ECO:0000313" key="2">
    <source>
        <dbReference type="RefSeq" id="XP_034245513.1"/>
    </source>
</evidence>
<evidence type="ECO:0000313" key="1">
    <source>
        <dbReference type="Proteomes" id="UP000515158"/>
    </source>
</evidence>
<dbReference type="GeneID" id="117647725"/>
<dbReference type="InParanoid" id="A0A6P8YZB0"/>